<evidence type="ECO:0000313" key="4">
    <source>
        <dbReference type="Proteomes" id="UP000266234"/>
    </source>
</evidence>
<evidence type="ECO:0000256" key="1">
    <source>
        <dbReference type="PROSITE-ProRule" id="PRU00023"/>
    </source>
</evidence>
<dbReference type="InterPro" id="IPR002110">
    <property type="entry name" value="Ankyrin_rpt"/>
</dbReference>
<reference evidence="3 4" key="1">
    <citation type="journal article" date="2018" name="PLoS Pathog.">
        <title>Evolution of structural diversity of trichothecenes, a family of toxins produced by plant pathogenic and entomopathogenic fungi.</title>
        <authorList>
            <person name="Proctor R.H."/>
            <person name="McCormick S.P."/>
            <person name="Kim H.S."/>
            <person name="Cardoza R.E."/>
            <person name="Stanley A.M."/>
            <person name="Lindo L."/>
            <person name="Kelly A."/>
            <person name="Brown D.W."/>
            <person name="Lee T."/>
            <person name="Vaughan M.M."/>
            <person name="Alexander N.J."/>
            <person name="Busman M."/>
            <person name="Gutierrez S."/>
        </authorList>
    </citation>
    <scope>NUCLEOTIDE SEQUENCE [LARGE SCALE GENOMIC DNA]</scope>
    <source>
        <strain evidence="3 4">NRRL 20695</strain>
    </source>
</reference>
<dbReference type="PANTHER" id="PTHR46224:SF64">
    <property type="entry name" value="IQ MOTIF AND ANKYRIN REPEAT DOMAIN-CONTAINING PROTEIN 1"/>
    <property type="match status" value="1"/>
</dbReference>
<protein>
    <submittedName>
        <fullName evidence="3">Uncharacterized protein</fullName>
    </submittedName>
</protein>
<dbReference type="Proteomes" id="UP000266234">
    <property type="component" value="Unassembled WGS sequence"/>
</dbReference>
<keyword evidence="4" id="KW-1185">Reference proteome</keyword>
<sequence>MTTQVAPLAPGPAIAATDKEYSFIEALALGPRESLSLVSNEALGLPAKKATLQPSPQVKPKLQPSSQPSLPSLTPSDRPTTPPYLHKRVVPVSAQAYVPASPAKSAAVPPTPKSASVPAASSSLKKAPSVITSSTASPPSTGIARVQTAATSTAQPPRSLNSKKSNVVMANVAKAQSACLELCHKTTALGDRISVRMLEYLTMVTKQPHGLDVLAHDFLDTCEILFSIEAGLGECIRNQQTFPSDVISELSKKFRVTQADFQLLDQMLGRFLENERKGAMGRMRRGWGRIFGDNDIEKMISALGRTRESLRMSALMFQWSLGNEKIENELGIGYTGLAAALDRMDSRAGVAPRSKVSDAGGSQYRPSSASAHRGIEGHVMSISPQPPLPPLPWTERTASLHTDPHVASLHHDARSFSGHHQNTASSVHSNERYHSGTTATFDRLSTFDEHHETRSQNTQMSDSEVSLEELAGLDLNGGTKAVRIKADPFSMPRWNPRNTAGADAANLKTALISAVRGRNHKLIEQLLDRGVSPNTGPDHLALKEAVLNTDAEAVRILLLFGADPNGMDRDGVTPLLAAVERSFIAGAVPLLKYGADPTFQIGPENETALAAACIANKVNFAHLLLIYGGDPNQLTASGETLLSSAINKKTPKKFIDLILDYGADPDGKSREGKTALFEAIQNSRVDIVTSLLDHGANPNLPGPKHMLWPATYQSACLQVLLNHGADPKKAPGIMELAVSVNNIESVKILLNAKVDPNLKKDGVYTPLCTSIRDNRPDIFNLLLANKADPNIPASEYPAFKCITHNRLQYLPKLVEAGANLASPKGIVETAVSVNNIEALTWLLEKGMSPNDKSPKGHSPLTTAIRENRIEMVDFLLSHGADPNVRGQDWPVCMAVRNPPILKRILSVLAEPRAFKGVMEMAVVANQLESVKLLLNAGVSVEDKNGGVFSPLTSAIREDRKDIVWYLINEGGADINAPGEHLPVVKALRRYRGDSEILEFLLEHGADPNKVYRGWNGVMQAVENGDEQILRLLGEKAGFDLDVKDELERSVTEIAASRGWDEAVQILQEYAITKSA</sequence>
<feature type="compositionally biased region" description="Low complexity" evidence="2">
    <location>
        <begin position="102"/>
        <end position="130"/>
    </location>
</feature>
<dbReference type="AlphaFoldDB" id="A0A395SWG5"/>
<dbReference type="OrthoDB" id="194358at2759"/>
<feature type="compositionally biased region" description="Low complexity" evidence="2">
    <location>
        <begin position="52"/>
        <end position="76"/>
    </location>
</feature>
<feature type="region of interest" description="Disordered" evidence="2">
    <location>
        <begin position="102"/>
        <end position="162"/>
    </location>
</feature>
<dbReference type="PANTHER" id="PTHR46224">
    <property type="entry name" value="ANKYRIN REPEAT FAMILY PROTEIN"/>
    <property type="match status" value="1"/>
</dbReference>
<dbReference type="Pfam" id="PF12796">
    <property type="entry name" value="Ank_2"/>
    <property type="match status" value="4"/>
</dbReference>
<evidence type="ECO:0000256" key="2">
    <source>
        <dbReference type="SAM" id="MobiDB-lite"/>
    </source>
</evidence>
<proteinExistence type="predicted"/>
<feature type="repeat" description="ANK" evidence="1">
    <location>
        <begin position="855"/>
        <end position="887"/>
    </location>
</feature>
<evidence type="ECO:0000313" key="3">
    <source>
        <dbReference type="EMBL" id="RGP76566.1"/>
    </source>
</evidence>
<dbReference type="SMART" id="SM00248">
    <property type="entry name" value="ANK"/>
    <property type="match status" value="13"/>
</dbReference>
<feature type="region of interest" description="Disordered" evidence="2">
    <location>
        <begin position="351"/>
        <end position="372"/>
    </location>
</feature>
<organism evidence="3 4">
    <name type="scientific">Fusarium longipes</name>
    <dbReference type="NCBI Taxonomy" id="694270"/>
    <lineage>
        <taxon>Eukaryota</taxon>
        <taxon>Fungi</taxon>
        <taxon>Dikarya</taxon>
        <taxon>Ascomycota</taxon>
        <taxon>Pezizomycotina</taxon>
        <taxon>Sordariomycetes</taxon>
        <taxon>Hypocreomycetidae</taxon>
        <taxon>Hypocreales</taxon>
        <taxon>Nectriaceae</taxon>
        <taxon>Fusarium</taxon>
    </lineage>
</organism>
<dbReference type="PROSITE" id="PS50297">
    <property type="entry name" value="ANK_REP_REGION"/>
    <property type="match status" value="2"/>
</dbReference>
<feature type="compositionally biased region" description="Polar residues" evidence="2">
    <location>
        <begin position="148"/>
        <end position="162"/>
    </location>
</feature>
<comment type="caution">
    <text evidence="3">The sequence shown here is derived from an EMBL/GenBank/DDBJ whole genome shotgun (WGS) entry which is preliminary data.</text>
</comment>
<dbReference type="SUPFAM" id="SSF48403">
    <property type="entry name" value="Ankyrin repeat"/>
    <property type="match status" value="2"/>
</dbReference>
<feature type="repeat" description="ANK" evidence="1">
    <location>
        <begin position="671"/>
        <end position="703"/>
    </location>
</feature>
<dbReference type="PROSITE" id="PS50088">
    <property type="entry name" value="ANK_REPEAT"/>
    <property type="match status" value="2"/>
</dbReference>
<dbReference type="InterPro" id="IPR051616">
    <property type="entry name" value="Cul2-RING_E3_ligase_SR"/>
</dbReference>
<dbReference type="InterPro" id="IPR036770">
    <property type="entry name" value="Ankyrin_rpt-contain_sf"/>
</dbReference>
<gene>
    <name evidence="3" type="ORF">FLONG3_5228</name>
</gene>
<feature type="region of interest" description="Disordered" evidence="2">
    <location>
        <begin position="48"/>
        <end position="84"/>
    </location>
</feature>
<keyword evidence="1" id="KW-0040">ANK repeat</keyword>
<dbReference type="Gene3D" id="1.25.40.20">
    <property type="entry name" value="Ankyrin repeat-containing domain"/>
    <property type="match status" value="2"/>
</dbReference>
<accession>A0A395SWG5</accession>
<dbReference type="EMBL" id="PXOG01000112">
    <property type="protein sequence ID" value="RGP76566.1"/>
    <property type="molecule type" value="Genomic_DNA"/>
</dbReference>
<feature type="compositionally biased region" description="Polar residues" evidence="2">
    <location>
        <begin position="131"/>
        <end position="140"/>
    </location>
</feature>
<name>A0A395SWG5_9HYPO</name>
<dbReference type="STRING" id="694270.A0A395SWG5"/>